<dbReference type="EMBL" id="JBHUMZ010000049">
    <property type="protein sequence ID" value="MFD2639939.1"/>
    <property type="molecule type" value="Genomic_DNA"/>
</dbReference>
<feature type="transmembrane region" description="Helical" evidence="1">
    <location>
        <begin position="33"/>
        <end position="51"/>
    </location>
</feature>
<gene>
    <name evidence="2" type="ORF">ACFSW4_13805</name>
</gene>
<organism evidence="2 3">
    <name type="scientific">Piscibacillus salipiscarius</name>
    <dbReference type="NCBI Taxonomy" id="299480"/>
    <lineage>
        <taxon>Bacteria</taxon>
        <taxon>Bacillati</taxon>
        <taxon>Bacillota</taxon>
        <taxon>Bacilli</taxon>
        <taxon>Bacillales</taxon>
        <taxon>Bacillaceae</taxon>
        <taxon>Piscibacillus</taxon>
    </lineage>
</organism>
<name>A0ABW5QD63_9BACI</name>
<evidence type="ECO:0000256" key="1">
    <source>
        <dbReference type="SAM" id="Phobius"/>
    </source>
</evidence>
<dbReference type="CDD" id="cd21416">
    <property type="entry name" value="HDC_protein"/>
    <property type="match status" value="1"/>
</dbReference>
<evidence type="ECO:0000313" key="3">
    <source>
        <dbReference type="Proteomes" id="UP001597452"/>
    </source>
</evidence>
<dbReference type="RefSeq" id="WP_377329998.1">
    <property type="nucleotide sequence ID" value="NZ_JBHUMZ010000049.1"/>
</dbReference>
<feature type="transmembrane region" description="Helical" evidence="1">
    <location>
        <begin position="364"/>
        <end position="388"/>
    </location>
</feature>
<feature type="transmembrane region" description="Helical" evidence="1">
    <location>
        <begin position="63"/>
        <end position="86"/>
    </location>
</feature>
<feature type="transmembrane region" description="Helical" evidence="1">
    <location>
        <begin position="6"/>
        <end position="26"/>
    </location>
</feature>
<keyword evidence="1" id="KW-0812">Transmembrane</keyword>
<dbReference type="InterPro" id="IPR049576">
    <property type="entry name" value="HDC-like"/>
</dbReference>
<dbReference type="Proteomes" id="UP001597452">
    <property type="component" value="Unassembled WGS sequence"/>
</dbReference>
<protein>
    <recommendedName>
        <fullName evidence="4">Integral membrane protein</fullName>
    </recommendedName>
</protein>
<reference evidence="3" key="1">
    <citation type="journal article" date="2019" name="Int. J. Syst. Evol. Microbiol.">
        <title>The Global Catalogue of Microorganisms (GCM) 10K type strain sequencing project: providing services to taxonomists for standard genome sequencing and annotation.</title>
        <authorList>
            <consortium name="The Broad Institute Genomics Platform"/>
            <consortium name="The Broad Institute Genome Sequencing Center for Infectious Disease"/>
            <person name="Wu L."/>
            <person name="Ma J."/>
        </authorList>
    </citation>
    <scope>NUCLEOTIDE SEQUENCE [LARGE SCALE GENOMIC DNA]</scope>
    <source>
        <strain evidence="3">TISTR 1571</strain>
    </source>
</reference>
<accession>A0ABW5QD63</accession>
<feature type="transmembrane region" description="Helical" evidence="1">
    <location>
        <begin position="266"/>
        <end position="282"/>
    </location>
</feature>
<feature type="transmembrane region" description="Helical" evidence="1">
    <location>
        <begin position="93"/>
        <end position="115"/>
    </location>
</feature>
<sequence>MSELLNNPLIATVLIFSLIAFGEWVSIITRARIPMLLTAMVSFLILSWTGIFPEDIMDRSQFAVLGSILIGPAIVHMGTLIPLSILRSQYKAVLIALSGLVVSGVLVLSIITFVFSYETAVAGIGPISGGVVALLITQEKLTEIGLSALVVIPALIVAFQGVLGMPLALNFMRRYAKKIVEGIDNGTFSPMKGATIGESISGAKKQGPLKSSTTIKLFLVFVVGAVGVILGEVTGIHYSLWCLGLGIVSVKFGILESESLNRANSFTLTMIGIIFVVIGTMADVSPGQVIDNLPAILSILLLGTFGIALGGFVGSKLVKWDPLKGMPVALTALFGFPGDYILCEEVSRSTARNEKEEKMIFDELLTPMLIGGFTTVTVASVIIAGILIQTL</sequence>
<keyword evidence="1" id="KW-0472">Membrane</keyword>
<comment type="caution">
    <text evidence="2">The sequence shown here is derived from an EMBL/GenBank/DDBJ whole genome shotgun (WGS) entry which is preliminary data.</text>
</comment>
<feature type="transmembrane region" description="Helical" evidence="1">
    <location>
        <begin position="213"/>
        <end position="230"/>
    </location>
</feature>
<evidence type="ECO:0008006" key="4">
    <source>
        <dbReference type="Google" id="ProtNLM"/>
    </source>
</evidence>
<feature type="transmembrane region" description="Helical" evidence="1">
    <location>
        <begin position="144"/>
        <end position="169"/>
    </location>
</feature>
<evidence type="ECO:0000313" key="2">
    <source>
        <dbReference type="EMBL" id="MFD2639939.1"/>
    </source>
</evidence>
<feature type="transmembrane region" description="Helical" evidence="1">
    <location>
        <begin position="294"/>
        <end position="314"/>
    </location>
</feature>
<keyword evidence="3" id="KW-1185">Reference proteome</keyword>
<proteinExistence type="predicted"/>
<keyword evidence="1" id="KW-1133">Transmembrane helix</keyword>